<dbReference type="InterPro" id="IPR013520">
    <property type="entry name" value="Ribonucl_H"/>
</dbReference>
<evidence type="ECO:0000313" key="9">
    <source>
        <dbReference type="EMBL" id="CCM03185.1"/>
    </source>
</evidence>
<evidence type="ECO:0000256" key="4">
    <source>
        <dbReference type="ARBA" id="ARBA00022801"/>
    </source>
</evidence>
<keyword evidence="5" id="KW-0269">Exonuclease</keyword>
<dbReference type="InParanoid" id="J4GQR6"/>
<proteinExistence type="inferred from homology"/>
<evidence type="ECO:0000256" key="2">
    <source>
        <dbReference type="ARBA" id="ARBA00006357"/>
    </source>
</evidence>
<comment type="similarity">
    <text evidence="2">Belongs to the REXO1/REXO3 family.</text>
</comment>
<dbReference type="SUPFAM" id="SSF53098">
    <property type="entry name" value="Ribonuclease H-like"/>
    <property type="match status" value="1"/>
</dbReference>
<keyword evidence="4" id="KW-0378">Hydrolase</keyword>
<evidence type="ECO:0000313" key="10">
    <source>
        <dbReference type="Proteomes" id="UP000006352"/>
    </source>
</evidence>
<gene>
    <name evidence="9" type="ORF">FIBRA_05307</name>
</gene>
<keyword evidence="6" id="KW-0539">Nucleus</keyword>
<comment type="subcellular location">
    <subcellularLocation>
        <location evidence="1">Nucleus</location>
    </subcellularLocation>
</comment>
<dbReference type="CDD" id="cd06145">
    <property type="entry name" value="REX1_like"/>
    <property type="match status" value="1"/>
</dbReference>
<keyword evidence="10" id="KW-1185">Reference proteome</keyword>
<organism evidence="9 10">
    <name type="scientific">Fibroporia radiculosa</name>
    <dbReference type="NCBI Taxonomy" id="599839"/>
    <lineage>
        <taxon>Eukaryota</taxon>
        <taxon>Fungi</taxon>
        <taxon>Dikarya</taxon>
        <taxon>Basidiomycota</taxon>
        <taxon>Agaricomycotina</taxon>
        <taxon>Agaricomycetes</taxon>
        <taxon>Polyporales</taxon>
        <taxon>Fibroporiaceae</taxon>
        <taxon>Fibroporia</taxon>
    </lineage>
</organism>
<feature type="region of interest" description="Disordered" evidence="7">
    <location>
        <begin position="43"/>
        <end position="106"/>
    </location>
</feature>
<dbReference type="OrthoDB" id="8191639at2759"/>
<dbReference type="PANTHER" id="PTHR12801:SF115">
    <property type="entry name" value="FI18136P1-RELATED"/>
    <property type="match status" value="1"/>
</dbReference>
<protein>
    <recommendedName>
        <fullName evidence="8">Exonuclease domain-containing protein</fullName>
    </recommendedName>
</protein>
<dbReference type="InterPro" id="IPR012337">
    <property type="entry name" value="RNaseH-like_sf"/>
</dbReference>
<dbReference type="RefSeq" id="XP_012182468.1">
    <property type="nucleotide sequence ID" value="XM_012327078.1"/>
</dbReference>
<evidence type="ECO:0000256" key="1">
    <source>
        <dbReference type="ARBA" id="ARBA00004123"/>
    </source>
</evidence>
<dbReference type="InterPro" id="IPR036397">
    <property type="entry name" value="RNaseH_sf"/>
</dbReference>
<feature type="compositionally biased region" description="Pro residues" evidence="7">
    <location>
        <begin position="46"/>
        <end position="61"/>
    </location>
</feature>
<dbReference type="PANTHER" id="PTHR12801">
    <property type="entry name" value="RNA EXONUCLEASE REXO1 / RECO3 FAMILY MEMBER-RELATED"/>
    <property type="match status" value="1"/>
</dbReference>
<dbReference type="EMBL" id="HE797103">
    <property type="protein sequence ID" value="CCM03185.1"/>
    <property type="molecule type" value="Genomic_DNA"/>
</dbReference>
<dbReference type="GO" id="GO:0003676">
    <property type="term" value="F:nucleic acid binding"/>
    <property type="evidence" value="ECO:0007669"/>
    <property type="project" value="InterPro"/>
</dbReference>
<dbReference type="AlphaFoldDB" id="J4GQR6"/>
<feature type="domain" description="Exonuclease" evidence="8">
    <location>
        <begin position="355"/>
        <end position="518"/>
    </location>
</feature>
<dbReference type="GeneID" id="24098096"/>
<evidence type="ECO:0000256" key="7">
    <source>
        <dbReference type="SAM" id="MobiDB-lite"/>
    </source>
</evidence>
<dbReference type="HOGENOM" id="CLU_022453_5_4_1"/>
<evidence type="ECO:0000256" key="6">
    <source>
        <dbReference type="ARBA" id="ARBA00023242"/>
    </source>
</evidence>
<dbReference type="FunCoup" id="J4GQR6">
    <property type="interactions" value="197"/>
</dbReference>
<dbReference type="Gene3D" id="3.30.420.10">
    <property type="entry name" value="Ribonuclease H-like superfamily/Ribonuclease H"/>
    <property type="match status" value="1"/>
</dbReference>
<dbReference type="GO" id="GO:0010629">
    <property type="term" value="P:negative regulation of gene expression"/>
    <property type="evidence" value="ECO:0007669"/>
    <property type="project" value="UniProtKB-ARBA"/>
</dbReference>
<name>J4GQR6_9APHY</name>
<evidence type="ECO:0000256" key="3">
    <source>
        <dbReference type="ARBA" id="ARBA00022722"/>
    </source>
</evidence>
<evidence type="ECO:0000259" key="8">
    <source>
        <dbReference type="SMART" id="SM00479"/>
    </source>
</evidence>
<evidence type="ECO:0000256" key="5">
    <source>
        <dbReference type="ARBA" id="ARBA00022839"/>
    </source>
</evidence>
<dbReference type="InterPro" id="IPR034922">
    <property type="entry name" value="REX1-like_exo"/>
</dbReference>
<accession>J4GQR6</accession>
<dbReference type="Proteomes" id="UP000006352">
    <property type="component" value="Unassembled WGS sequence"/>
</dbReference>
<dbReference type="STRING" id="599839.J4GQR6"/>
<dbReference type="GO" id="GO:0004527">
    <property type="term" value="F:exonuclease activity"/>
    <property type="evidence" value="ECO:0007669"/>
    <property type="project" value="UniProtKB-KW"/>
</dbReference>
<dbReference type="InterPro" id="IPR047021">
    <property type="entry name" value="REXO1/3/4-like"/>
</dbReference>
<keyword evidence="3" id="KW-0540">Nuclease</keyword>
<sequence length="531" mass="58011">MFSSLGLFDALPCPDAPACPRPACLFTHRPGVLEHLVPIPVDVPTDVPPQPSPPSASPAPLVPAKRPVPHPSRPRTIPEAGPSEPPAKLQRIGPPKRPVAAPTATLSTNGTPVLRVSAAHSQVAIPVRQAMLKSLYDHFVVLYEKILPSNPTLASEHALQQEEEVYKKSTKLTYRNAVISSIASLKRRPFPDSPSHPSVGSEGEVAARAEARKKLEALRLTVAQLEPHVLSLEEMRKWGYIVEIPPGPGGERPTELGAVKTCERCVQPYMVKKPDDADECVFHWGRLFSSKASGEKRRLYTCCSRSADSEGCERGKHVFYDSTPEDLHLRHPFTFTRAPSSSNASASSRLDTALDIVALDCEMVYTTGGFRVARVSVVDSMGKEVFDELVRMDDGVEVIDFNTRFSGITAESYEAAVLPLAAVRKSLDTLINAHTIIIGHALENDLKTLRMIHHRCVDTVMLFPHNAGPPYRRALRVLVKEHLGQTIQSGGGSVGHSSVEDSVATLDLVRWHVLNRPRPQAKPQEGSAGRQ</sequence>
<reference evidence="9 10" key="1">
    <citation type="journal article" date="2012" name="Appl. Environ. Microbiol.">
        <title>Short-read sequencing for genomic analysis of the brown rot fungus Fibroporia radiculosa.</title>
        <authorList>
            <person name="Tang J.D."/>
            <person name="Perkins A.D."/>
            <person name="Sonstegard T.S."/>
            <person name="Schroeder S.G."/>
            <person name="Burgess S.C."/>
            <person name="Diehl S.V."/>
        </authorList>
    </citation>
    <scope>NUCLEOTIDE SEQUENCE [LARGE SCALE GENOMIC DNA]</scope>
    <source>
        <strain evidence="9 10">TFFH 294</strain>
    </source>
</reference>
<dbReference type="SMART" id="SM00479">
    <property type="entry name" value="EXOIII"/>
    <property type="match status" value="1"/>
</dbReference>
<dbReference type="FunFam" id="3.30.420.10:FF:000031">
    <property type="entry name" value="RNA exonuclease 1"/>
    <property type="match status" value="1"/>
</dbReference>
<dbReference type="GO" id="GO:0005634">
    <property type="term" value="C:nucleus"/>
    <property type="evidence" value="ECO:0007669"/>
    <property type="project" value="UniProtKB-SubCell"/>
</dbReference>